<dbReference type="AlphaFoldDB" id="A0A835FMS5"/>
<organism evidence="2 3">
    <name type="scientific">Digitaria exilis</name>
    <dbReference type="NCBI Taxonomy" id="1010633"/>
    <lineage>
        <taxon>Eukaryota</taxon>
        <taxon>Viridiplantae</taxon>
        <taxon>Streptophyta</taxon>
        <taxon>Embryophyta</taxon>
        <taxon>Tracheophyta</taxon>
        <taxon>Spermatophyta</taxon>
        <taxon>Magnoliopsida</taxon>
        <taxon>Liliopsida</taxon>
        <taxon>Poales</taxon>
        <taxon>Poaceae</taxon>
        <taxon>PACMAD clade</taxon>
        <taxon>Panicoideae</taxon>
        <taxon>Panicodae</taxon>
        <taxon>Paniceae</taxon>
        <taxon>Anthephorinae</taxon>
        <taxon>Digitaria</taxon>
    </lineage>
</organism>
<comment type="caution">
    <text evidence="2">The sequence shown here is derived from an EMBL/GenBank/DDBJ whole genome shotgun (WGS) entry which is preliminary data.</text>
</comment>
<dbReference type="InterPro" id="IPR011676">
    <property type="entry name" value="DUF1618"/>
</dbReference>
<name>A0A835FMS5_9POAL</name>
<reference evidence="2" key="1">
    <citation type="submission" date="2020-07" db="EMBL/GenBank/DDBJ databases">
        <title>Genome sequence and genetic diversity analysis of an under-domesticated orphan crop, white fonio (Digitaria exilis).</title>
        <authorList>
            <person name="Bennetzen J.L."/>
            <person name="Chen S."/>
            <person name="Ma X."/>
            <person name="Wang X."/>
            <person name="Yssel A.E.J."/>
            <person name="Chaluvadi S.R."/>
            <person name="Johnson M."/>
            <person name="Gangashetty P."/>
            <person name="Hamidou F."/>
            <person name="Sanogo M.D."/>
            <person name="Zwaenepoel A."/>
            <person name="Wallace J."/>
            <person name="Van De Peer Y."/>
            <person name="Van Deynze A."/>
        </authorList>
    </citation>
    <scope>NUCLEOTIDE SEQUENCE</scope>
    <source>
        <tissue evidence="2">Leaves</tissue>
    </source>
</reference>
<feature type="domain" description="DUF1618" evidence="1">
    <location>
        <begin position="245"/>
        <end position="393"/>
    </location>
</feature>
<dbReference type="EMBL" id="JACEFO010000560">
    <property type="protein sequence ID" value="KAF8765534.1"/>
    <property type="molecule type" value="Genomic_DNA"/>
</dbReference>
<dbReference type="OrthoDB" id="682766at2759"/>
<proteinExistence type="predicted"/>
<keyword evidence="3" id="KW-1185">Reference proteome</keyword>
<sequence length="592" mass="65674">MDHEYVACLDPPLIPTEDCSNLSLSSVILDTTAYISADAFFNPTTAVGELSTGAPIQVSFCTARPPRLSYLCVHFPGPVLGPDVGTVFGPVAGTPAVRCVRDPPLVISTHADRALLRVSIPGSRPANNYDAFDYFVYTARRRPGSCLLHRLPKPYGLPRFRDQDASIVSCSGTRYVIAVLRNTLSTMEFTLQLYDSDTRRWISRNLPVHQEPERDIDLPIPDSDADLFFHDTTKAIALESTTVGWVDLWRGIMFCNVLDEKPVLRDMPLPKPARWSRGSLFRGDPYAHRDISVVALPGQPQLNLIQYVQMGTRVVRSSRWQPVEHSTSGSSSGEDYDVDCYWTATIWTMPVPIASWKDWRKDCTIDVANIVIDNPRHSELLLNALPNLTVACPEDQASVTVLTRLVTAYPVLGLGVNGDLVIYLLSKVDYMAREGWVIAVSIRDNKLQGITKLDERKNFSFRRYYLATDIPRYLTKATSNGCSDLAFCGTMDWHRLAWEDVAKCGDAVAVYNSQASDKEMEGSDQGRQARVGQRLCLGAAKQGTRAAEDRGQPRNACTSLTFGSFSKNMLPVELGQCDKVVFPNGGLSPHQM</sequence>
<evidence type="ECO:0000259" key="1">
    <source>
        <dbReference type="Pfam" id="PF07762"/>
    </source>
</evidence>
<protein>
    <recommendedName>
        <fullName evidence="1">DUF1618 domain-containing protein</fullName>
    </recommendedName>
</protein>
<dbReference type="Proteomes" id="UP000636709">
    <property type="component" value="Unassembled WGS sequence"/>
</dbReference>
<evidence type="ECO:0000313" key="3">
    <source>
        <dbReference type="Proteomes" id="UP000636709"/>
    </source>
</evidence>
<accession>A0A835FMS5</accession>
<evidence type="ECO:0000313" key="2">
    <source>
        <dbReference type="EMBL" id="KAF8765534.1"/>
    </source>
</evidence>
<dbReference type="Pfam" id="PF07762">
    <property type="entry name" value="DUF1618"/>
    <property type="match status" value="1"/>
</dbReference>
<dbReference type="Gene3D" id="1.10.260.200">
    <property type="match status" value="1"/>
</dbReference>
<dbReference type="PANTHER" id="PTHR33074">
    <property type="entry name" value="EXPRESSED PROTEIN-RELATED"/>
    <property type="match status" value="1"/>
</dbReference>
<dbReference type="PANTHER" id="PTHR33074:SF63">
    <property type="entry name" value="OS02G0113300 PROTEIN"/>
    <property type="match status" value="1"/>
</dbReference>
<gene>
    <name evidence="2" type="ORF">HU200_008457</name>
</gene>